<evidence type="ECO:0000313" key="3">
    <source>
        <dbReference type="Proteomes" id="UP000258309"/>
    </source>
</evidence>
<sequence>MLALWVLAFVWLTYLVIYTIQTYNTGVPGPWYTNLTSLVLKYHEFTKHRRLWIHRLHQQYGPVHSQRKKLFAEKYAMTNVINSQVIEGIQQRALSVIRKCEASLGSYLDVYVTLHCYALDCASHFLFNPNGTDTLNNENDFKLVQELSYHDSIKQRFIQYYWPVVNILLPLFSSKSIPLSKKYVLDCAYDPQPNEASLMSKLQSKSSDLLTIQMAAECMDHMAAGIDTTGDGLCFLMYEMSLPRSQHIQECLRQEIIQNPNAKLDELPYLDAVIKEGLRLFPPIPMSLPRYVPKNGRTICGYELSEGTIVSCQAYSLHLLNEDVYPNAESFIPKRWLNKENELDRNRLFFAFASGGRGCIGKNLAMVEMKTLIRNVYGMFRTSVAPEMKGDMAIDDQIIASRPKDQTCLLMFEKI</sequence>
<dbReference type="OrthoDB" id="1470350at2759"/>
<dbReference type="EMBL" id="NCSJ02000370">
    <property type="protein sequence ID" value="RFU25052.1"/>
    <property type="molecule type" value="Genomic_DNA"/>
</dbReference>
<keyword evidence="1" id="KW-0408">Iron</keyword>
<gene>
    <name evidence="2" type="ORF">B7463_g11287</name>
</gene>
<accession>A0A3E2GVL4</accession>
<dbReference type="PRINTS" id="PR00385">
    <property type="entry name" value="P450"/>
</dbReference>
<reference evidence="2 3" key="1">
    <citation type="submission" date="2018-05" db="EMBL/GenBank/DDBJ databases">
        <title>Draft genome sequence of Scytalidium lignicola DSM 105466, a ubiquitous saprotrophic fungus.</title>
        <authorList>
            <person name="Buettner E."/>
            <person name="Gebauer A.M."/>
            <person name="Hofrichter M."/>
            <person name="Liers C."/>
            <person name="Kellner H."/>
        </authorList>
    </citation>
    <scope>NUCLEOTIDE SEQUENCE [LARGE SCALE GENOMIC DNA]</scope>
    <source>
        <strain evidence="2 3">DSM 105466</strain>
    </source>
</reference>
<evidence type="ECO:0000313" key="2">
    <source>
        <dbReference type="EMBL" id="RFU25052.1"/>
    </source>
</evidence>
<organism evidence="2 3">
    <name type="scientific">Scytalidium lignicola</name>
    <name type="common">Hyphomycete</name>
    <dbReference type="NCBI Taxonomy" id="5539"/>
    <lineage>
        <taxon>Eukaryota</taxon>
        <taxon>Fungi</taxon>
        <taxon>Dikarya</taxon>
        <taxon>Ascomycota</taxon>
        <taxon>Pezizomycotina</taxon>
        <taxon>Leotiomycetes</taxon>
        <taxon>Leotiomycetes incertae sedis</taxon>
        <taxon>Scytalidium</taxon>
    </lineage>
</organism>
<dbReference type="OMA" id="ECMDHMA"/>
<dbReference type="PRINTS" id="PR00463">
    <property type="entry name" value="EP450I"/>
</dbReference>
<proteinExistence type="predicted"/>
<dbReference type="InterPro" id="IPR036396">
    <property type="entry name" value="Cyt_P450_sf"/>
</dbReference>
<dbReference type="Gene3D" id="1.10.630.10">
    <property type="entry name" value="Cytochrome P450"/>
    <property type="match status" value="1"/>
</dbReference>
<dbReference type="PANTHER" id="PTHR24305:SF164">
    <property type="entry name" value="P450, PUTATIVE (EUROFUNG)-RELATED"/>
    <property type="match status" value="1"/>
</dbReference>
<protein>
    <recommendedName>
        <fullName evidence="4">Cytochrome P450</fullName>
    </recommendedName>
</protein>
<name>A0A3E2GVL4_SCYLI</name>
<evidence type="ECO:0000256" key="1">
    <source>
        <dbReference type="PIRSR" id="PIRSR602401-1"/>
    </source>
</evidence>
<dbReference type="STRING" id="5539.A0A3E2GVL4"/>
<dbReference type="InterPro" id="IPR050121">
    <property type="entry name" value="Cytochrome_P450_monoxygenase"/>
</dbReference>
<evidence type="ECO:0008006" key="4">
    <source>
        <dbReference type="Google" id="ProtNLM"/>
    </source>
</evidence>
<keyword evidence="1" id="KW-0349">Heme</keyword>
<keyword evidence="3" id="KW-1185">Reference proteome</keyword>
<dbReference type="GO" id="GO:0016705">
    <property type="term" value="F:oxidoreductase activity, acting on paired donors, with incorporation or reduction of molecular oxygen"/>
    <property type="evidence" value="ECO:0007669"/>
    <property type="project" value="InterPro"/>
</dbReference>
<dbReference type="SUPFAM" id="SSF48264">
    <property type="entry name" value="Cytochrome P450"/>
    <property type="match status" value="1"/>
</dbReference>
<dbReference type="GO" id="GO:0020037">
    <property type="term" value="F:heme binding"/>
    <property type="evidence" value="ECO:0007669"/>
    <property type="project" value="InterPro"/>
</dbReference>
<dbReference type="GO" id="GO:0005506">
    <property type="term" value="F:iron ion binding"/>
    <property type="evidence" value="ECO:0007669"/>
    <property type="project" value="InterPro"/>
</dbReference>
<dbReference type="Proteomes" id="UP000258309">
    <property type="component" value="Unassembled WGS sequence"/>
</dbReference>
<feature type="binding site" description="axial binding residue" evidence="1">
    <location>
        <position position="359"/>
    </location>
    <ligand>
        <name>heme</name>
        <dbReference type="ChEBI" id="CHEBI:30413"/>
    </ligand>
    <ligandPart>
        <name>Fe</name>
        <dbReference type="ChEBI" id="CHEBI:18248"/>
    </ligandPart>
</feature>
<comment type="caution">
    <text evidence="2">The sequence shown here is derived from an EMBL/GenBank/DDBJ whole genome shotgun (WGS) entry which is preliminary data.</text>
</comment>
<keyword evidence="1" id="KW-0479">Metal-binding</keyword>
<comment type="cofactor">
    <cofactor evidence="1">
        <name>heme</name>
        <dbReference type="ChEBI" id="CHEBI:30413"/>
    </cofactor>
</comment>
<feature type="non-terminal residue" evidence="2">
    <location>
        <position position="1"/>
    </location>
</feature>
<dbReference type="GO" id="GO:0004497">
    <property type="term" value="F:monooxygenase activity"/>
    <property type="evidence" value="ECO:0007669"/>
    <property type="project" value="InterPro"/>
</dbReference>
<dbReference type="InterPro" id="IPR002401">
    <property type="entry name" value="Cyt_P450_E_grp-I"/>
</dbReference>
<dbReference type="Pfam" id="PF00067">
    <property type="entry name" value="p450"/>
    <property type="match status" value="1"/>
</dbReference>
<dbReference type="PANTHER" id="PTHR24305">
    <property type="entry name" value="CYTOCHROME P450"/>
    <property type="match status" value="1"/>
</dbReference>
<dbReference type="InterPro" id="IPR001128">
    <property type="entry name" value="Cyt_P450"/>
</dbReference>
<dbReference type="AlphaFoldDB" id="A0A3E2GVL4"/>
<feature type="non-terminal residue" evidence="2">
    <location>
        <position position="415"/>
    </location>
</feature>